<gene>
    <name evidence="1" type="ORF">WDU96_02690</name>
</gene>
<reference evidence="1 2" key="1">
    <citation type="submission" date="2024-02" db="EMBL/GenBank/DDBJ databases">
        <authorList>
            <person name="Saticioglu I.B."/>
        </authorList>
    </citation>
    <scope>NUCLEOTIDE SEQUENCE [LARGE SCALE GENOMIC DNA]</scope>
    <source>
        <strain evidence="1 2">Mu-86</strain>
    </source>
</reference>
<accession>A0ABU8LSJ8</accession>
<dbReference type="EMBL" id="JBBDGL010000001">
    <property type="protein sequence ID" value="MEJ1154504.1"/>
    <property type="molecule type" value="Genomic_DNA"/>
</dbReference>
<sequence>MGSHIEPSELRKFIAYTENKVSPKAAANLYGRAEMLAKMPMRVQQWIVAHAKGDEYMGFIVDPYCFFLAYEITDADAASRLLPSGYRLVQTAMFAGETPRHCAIVGAFNVRTSVFGGARVELYVIAENVTTGMLTWVICDYESNTINYDPGEGFSAATTSQAVITTSHRGDVIIDVRSKERSNSLAVTAAVPAGVMQPLDQRLWVDGNLSVDYGGRLMHEGSDAFGLVFDPGEMAQALRIPFDSLSVELNTFGADFMANEPFEAACFPFAQHFVTTSYPQASPIHDQHTLEEAVRSHLAYGRSSATGSPATDKAS</sequence>
<evidence type="ECO:0000313" key="2">
    <source>
        <dbReference type="Proteomes" id="UP001368654"/>
    </source>
</evidence>
<keyword evidence="2" id="KW-1185">Reference proteome</keyword>
<evidence type="ECO:0000313" key="1">
    <source>
        <dbReference type="EMBL" id="MEJ1154504.1"/>
    </source>
</evidence>
<dbReference type="RefSeq" id="WP_337336940.1">
    <property type="nucleotide sequence ID" value="NZ_JBBDGL010000001.1"/>
</dbReference>
<organism evidence="1 2">
    <name type="scientific">Microbacterium marmarense</name>
    <dbReference type="NCBI Taxonomy" id="3122051"/>
    <lineage>
        <taxon>Bacteria</taxon>
        <taxon>Bacillati</taxon>
        <taxon>Actinomycetota</taxon>
        <taxon>Actinomycetes</taxon>
        <taxon>Micrococcales</taxon>
        <taxon>Microbacteriaceae</taxon>
        <taxon>Microbacterium</taxon>
    </lineage>
</organism>
<proteinExistence type="predicted"/>
<dbReference type="Proteomes" id="UP001368654">
    <property type="component" value="Unassembled WGS sequence"/>
</dbReference>
<protein>
    <submittedName>
        <fullName evidence="1">Uncharacterized protein</fullName>
    </submittedName>
</protein>
<name>A0ABU8LSJ8_9MICO</name>
<comment type="caution">
    <text evidence="1">The sequence shown here is derived from an EMBL/GenBank/DDBJ whole genome shotgun (WGS) entry which is preliminary data.</text>
</comment>